<dbReference type="InterPro" id="IPR016181">
    <property type="entry name" value="Acyl_CoA_acyltransferase"/>
</dbReference>
<gene>
    <name evidence="1" type="ORF">INS88_04475</name>
</gene>
<proteinExistence type="predicted"/>
<dbReference type="RefSeq" id="WP_197551672.1">
    <property type="nucleotide sequence ID" value="NZ_CP063213.1"/>
</dbReference>
<organism evidence="1 2">
    <name type="scientific">Trueperella pecoris</name>
    <dbReference type="NCBI Taxonomy" id="2733571"/>
    <lineage>
        <taxon>Bacteria</taxon>
        <taxon>Bacillati</taxon>
        <taxon>Actinomycetota</taxon>
        <taxon>Actinomycetes</taxon>
        <taxon>Actinomycetales</taxon>
        <taxon>Actinomycetaceae</taxon>
        <taxon>Trueperella</taxon>
    </lineage>
</organism>
<dbReference type="InterPro" id="IPR000182">
    <property type="entry name" value="GNAT_dom"/>
</dbReference>
<name>A0A7M1QYS4_9ACTO</name>
<evidence type="ECO:0000313" key="1">
    <source>
        <dbReference type="EMBL" id="QOR46455.1"/>
    </source>
</evidence>
<dbReference type="SUPFAM" id="SSF55729">
    <property type="entry name" value="Acyl-CoA N-acyltransferases (Nat)"/>
    <property type="match status" value="1"/>
</dbReference>
<keyword evidence="1" id="KW-0808">Transferase</keyword>
<reference evidence="1 2" key="1">
    <citation type="submission" date="2020-10" db="EMBL/GenBank/DDBJ databases">
        <title>Trueperella pecoris sp. nov. isolated from bovine and porcine specimens.</title>
        <authorList>
            <person name="Schoenecker L."/>
            <person name="Schnydrig P."/>
            <person name="Brodard I."/>
            <person name="Thomann A."/>
            <person name="Hemphill A."/>
            <person name="Rodriguez-Campos S."/>
            <person name="Perreten V."/>
            <person name="Jores J."/>
            <person name="Kittl S."/>
        </authorList>
    </citation>
    <scope>NUCLEOTIDE SEQUENCE [LARGE SCALE GENOMIC DNA]</scope>
    <source>
        <strain evidence="1 2">15A0121</strain>
    </source>
</reference>
<accession>A0A8A5U799</accession>
<sequence length="343" mass="38350">MHTGKITGRTLEQRLAAPRELAYPSPHLGLSWSQLKSEDLDELGELLRLSADPEIYGELRISQQVTPWSRAPESERGNLDAIVGRDAAGALQAIGLVFTNPHPLTEAQANIYGAISPHWRGRGIGRALLEWQDGRARQLMLAAGYDLPASIRSRVKLTNMERRRLLAAGGFSPQNRWTYMDVRLGEEHREHSRAARERLASRGMEVIPFDSNYSEEVLRLHNRISMVMDRRQPLSAEEWEERLTGADREASVLLADGSNLVGYSLNSILHDRQMRVTFYGIDRGFRHSGNGTDLILAQMAPALDAGIVSMSVPVVSEFTPPTEFLTKYGFFEGASQILYSIDI</sequence>
<dbReference type="CDD" id="cd04301">
    <property type="entry name" value="NAT_SF"/>
    <property type="match status" value="1"/>
</dbReference>
<keyword evidence="2" id="KW-1185">Reference proteome</keyword>
<dbReference type="Gene3D" id="3.40.630.30">
    <property type="match status" value="1"/>
</dbReference>
<dbReference type="EMBL" id="CP063213">
    <property type="protein sequence ID" value="QOR46455.1"/>
    <property type="molecule type" value="Genomic_DNA"/>
</dbReference>
<dbReference type="GO" id="GO:0016747">
    <property type="term" value="F:acyltransferase activity, transferring groups other than amino-acyl groups"/>
    <property type="evidence" value="ECO:0007669"/>
    <property type="project" value="InterPro"/>
</dbReference>
<dbReference type="AlphaFoldDB" id="A0A7M1QYS4"/>
<protein>
    <submittedName>
        <fullName evidence="1">GNAT family N-acetyltransferase</fullName>
    </submittedName>
</protein>
<dbReference type="PROSITE" id="PS51186">
    <property type="entry name" value="GNAT"/>
    <property type="match status" value="1"/>
</dbReference>
<evidence type="ECO:0000313" key="2">
    <source>
        <dbReference type="Proteomes" id="UP000595053"/>
    </source>
</evidence>
<dbReference type="Proteomes" id="UP000595053">
    <property type="component" value="Chromosome"/>
</dbReference>
<accession>A0A7M1QYS4</accession>